<dbReference type="InterPro" id="IPR011840">
    <property type="entry name" value="PulA_typeI"/>
</dbReference>
<dbReference type="Gene3D" id="2.60.40.1180">
    <property type="entry name" value="Golgi alpha-mannosidase II"/>
    <property type="match status" value="1"/>
</dbReference>
<dbReference type="EC" id="3.2.1.41" evidence="7"/>
<dbReference type="GO" id="GO:0051060">
    <property type="term" value="F:pullulanase activity"/>
    <property type="evidence" value="ECO:0007669"/>
    <property type="project" value="UniProtKB-EC"/>
</dbReference>
<dbReference type="InterPro" id="IPR017853">
    <property type="entry name" value="GH"/>
</dbReference>
<evidence type="ECO:0000256" key="8">
    <source>
        <dbReference type="ARBA" id="ARBA00029618"/>
    </source>
</evidence>
<dbReference type="CDD" id="cd02860">
    <property type="entry name" value="E_set_Pullulanase"/>
    <property type="match status" value="1"/>
</dbReference>
<dbReference type="Gene3D" id="2.60.40.1110">
    <property type="match status" value="2"/>
</dbReference>
<evidence type="ECO:0000256" key="2">
    <source>
        <dbReference type="ARBA" id="ARBA00022729"/>
    </source>
</evidence>
<evidence type="ECO:0000256" key="6">
    <source>
        <dbReference type="ARBA" id="ARBA00023965"/>
    </source>
</evidence>
<dbReference type="SUPFAM" id="SSF49452">
    <property type="entry name" value="Starch-binding domain-like"/>
    <property type="match status" value="2"/>
</dbReference>
<dbReference type="SUPFAM" id="SSF51445">
    <property type="entry name" value="(Trans)glycosidases"/>
    <property type="match status" value="1"/>
</dbReference>
<dbReference type="InterPro" id="IPR049117">
    <property type="entry name" value="pulA_all-beta"/>
</dbReference>
<evidence type="ECO:0000259" key="10">
    <source>
        <dbReference type="SMART" id="SM00642"/>
    </source>
</evidence>
<dbReference type="Gene3D" id="3.20.20.80">
    <property type="entry name" value="Glycosidases"/>
    <property type="match status" value="1"/>
</dbReference>
<keyword evidence="4" id="KW-0106">Calcium</keyword>
<dbReference type="RefSeq" id="WP_219778487.1">
    <property type="nucleotide sequence ID" value="NZ_JAHXPT010000003.1"/>
</dbReference>
<dbReference type="InterPro" id="IPR006047">
    <property type="entry name" value="GH13_cat_dom"/>
</dbReference>
<feature type="domain" description="Glycosyl hydrolase family 13 catalytic" evidence="10">
    <location>
        <begin position="502"/>
        <end position="887"/>
    </location>
</feature>
<protein>
    <recommendedName>
        <fullName evidence="7">pullulanase</fullName>
        <ecNumber evidence="7">3.2.1.41</ecNumber>
    </recommendedName>
    <alternativeName>
        <fullName evidence="8">Alpha-dextrin endo-1,6-alpha-glucosidase</fullName>
    </alternativeName>
    <alternativeName>
        <fullName evidence="9">Pullulan 6-glucanohydrolase</fullName>
    </alternativeName>
</protein>
<evidence type="ECO:0000256" key="7">
    <source>
        <dbReference type="ARBA" id="ARBA00024062"/>
    </source>
</evidence>
<sequence>MKKNKNFIASMLVILFMFTMIQIPINKVQASETNDTVYLKIRYNRVDRDYNDWNVWYWEKDKEGKMATFSGEDIDGKFTVIKADKKMNQLFFIIRKGNWDEKATGDEVIDLNNGDREIIINQEKKGVNREDKELNRHYNNIKLNLHYCRNDKNYDSWDVWSWCDDNDAKGYQFTKEDEYGKVAEINKSNENNKKEISFIIRKGEDNWTSKDIDKDRSIDLAYANNKGEINAYILDGDEKVYMNIDDQARNRITSLKIDSINEINFKLNVENFNVENFILKENGIVISKDLYSIDLDKSGVKGSIKLKKNIDLKKIYSLEIPGYGMKNADLRKVYESKEFENLYSYDGNLGAIYNNNETNFILWAPTASDVKVALYGKDGKSYCSPVEKTLDMIKGENGIWTAKENGDLDGVYYNYLVTINGKENEVTDPYAKAVGVNGNRGMVVNLESTNPSGWENDKRPELKNPTDATIYEMHIRDLSIDENSGINLEYRGKYKGVWQDGTTIPDGDIKTGVAHLKELGVNTVQLMPSFDYTSVDETKLNVPQFNWGYDPQNYNVPEGSYSSNPYDGKIRIKEFKEMVNELHKQGIRVIMDVVYNHTDSSQNSMLNLAVPDYYYRQDAEGNFSNGSGCRSEVASDRSMARKLIIDSVKYWIEEYHIDGFRFDLMANHDIETMKQIRNELDKIDKDILMYGEGWAGGPCALPEKKQSLKINASEFGKMQIGMFSDDIRDGLKGNVFNDIEPAFINGQPGFEDWVKFGIVGSTKHDNIDYGRVNYSKKPWANEPYQAINYVSCHDDLTLWDRLQTVEPNKSDKELQDMNKIAAAVVFTSQGIPFIQAGEEFARTKVNEDGSLNKNSYTSSDEVNKLDWNRIEKYRNLYEYYKGLIELRKSHKAFRMGKTEDIQQNLKFLEKGKDFNEDNVVAYTLDGKAVGDNWGNIAVIFNSNSKPVEITLPDNNWTIVVNKDKAGVEGLSKVEGGKISVPANTSYVLVDTESYEENNNVK</sequence>
<dbReference type="InterPro" id="IPR014756">
    <property type="entry name" value="Ig_E-set"/>
</dbReference>
<keyword evidence="5 11" id="KW-0326">Glycosidase</keyword>
<evidence type="ECO:0000256" key="9">
    <source>
        <dbReference type="ARBA" id="ARBA00031076"/>
    </source>
</evidence>
<dbReference type="Gene3D" id="2.60.40.10">
    <property type="entry name" value="Immunoglobulins"/>
    <property type="match status" value="1"/>
</dbReference>
<accession>A0ABS7AL90</accession>
<dbReference type="Pfam" id="PF00128">
    <property type="entry name" value="Alpha-amylase"/>
    <property type="match status" value="1"/>
</dbReference>
<dbReference type="CDD" id="cd10315">
    <property type="entry name" value="CBM41_pullulanase"/>
    <property type="match status" value="2"/>
</dbReference>
<dbReference type="SUPFAM" id="SSF51011">
    <property type="entry name" value="Glycosyl hydrolase domain"/>
    <property type="match status" value="1"/>
</dbReference>
<evidence type="ECO:0000256" key="4">
    <source>
        <dbReference type="ARBA" id="ARBA00022837"/>
    </source>
</evidence>
<dbReference type="InterPro" id="IPR004193">
    <property type="entry name" value="Glyco_hydro_13_N"/>
</dbReference>
<dbReference type="SMART" id="SM00642">
    <property type="entry name" value="Aamy"/>
    <property type="match status" value="1"/>
</dbReference>
<dbReference type="NCBIfam" id="TIGR02104">
    <property type="entry name" value="pulA_typeI"/>
    <property type="match status" value="1"/>
</dbReference>
<dbReference type="CDD" id="cd11341">
    <property type="entry name" value="AmyAc_Pullulanase_LD-like"/>
    <property type="match status" value="1"/>
</dbReference>
<name>A0ABS7AL90_9CLOT</name>
<dbReference type="InterPro" id="IPR013783">
    <property type="entry name" value="Ig-like_fold"/>
</dbReference>
<dbReference type="InterPro" id="IPR013780">
    <property type="entry name" value="Glyco_hydro_b"/>
</dbReference>
<dbReference type="SUPFAM" id="SSF81296">
    <property type="entry name" value="E set domains"/>
    <property type="match status" value="1"/>
</dbReference>
<gene>
    <name evidence="11" type="primary">pulA</name>
    <name evidence="11" type="ORF">KYD98_04935</name>
</gene>
<evidence type="ECO:0000313" key="12">
    <source>
        <dbReference type="Proteomes" id="UP001519921"/>
    </source>
</evidence>
<organism evidence="11 12">
    <name type="scientific">Clostridium weizhouense</name>
    <dbReference type="NCBI Taxonomy" id="2859781"/>
    <lineage>
        <taxon>Bacteria</taxon>
        <taxon>Bacillati</taxon>
        <taxon>Bacillota</taxon>
        <taxon>Clostridia</taxon>
        <taxon>Eubacteriales</taxon>
        <taxon>Clostridiaceae</taxon>
        <taxon>Clostridium</taxon>
    </lineage>
</organism>
<comment type="caution">
    <text evidence="11">The sequence shown here is derived from an EMBL/GenBank/DDBJ whole genome shotgun (WGS) entry which is preliminary data.</text>
</comment>
<dbReference type="InterPro" id="IPR005323">
    <property type="entry name" value="CBM41_pullulanase"/>
</dbReference>
<evidence type="ECO:0000256" key="3">
    <source>
        <dbReference type="ARBA" id="ARBA00022801"/>
    </source>
</evidence>
<keyword evidence="12" id="KW-1185">Reference proteome</keyword>
<dbReference type="Pfam" id="PF03714">
    <property type="entry name" value="PUD"/>
    <property type="match status" value="2"/>
</dbReference>
<dbReference type="Pfam" id="PF02922">
    <property type="entry name" value="CBM_48"/>
    <property type="match status" value="1"/>
</dbReference>
<reference evidence="11 12" key="1">
    <citation type="submission" date="2021-07" db="EMBL/GenBank/DDBJ databases">
        <title>Clostridium weizhouense sp. nov., an anaerobic bacterium isolated from activated sludge of Petroleum wastewater.</title>
        <authorList>
            <person name="Li Q."/>
        </authorList>
    </citation>
    <scope>NUCLEOTIDE SEQUENCE [LARGE SCALE GENOMIC DNA]</scope>
    <source>
        <strain evidence="11 12">YB-6</strain>
    </source>
</reference>
<dbReference type="PANTHER" id="PTHR43002">
    <property type="entry name" value="GLYCOGEN DEBRANCHING ENZYME"/>
    <property type="match status" value="1"/>
</dbReference>
<proteinExistence type="inferred from homology"/>
<dbReference type="Pfam" id="PF21653">
    <property type="entry name" value="pulA_all-beta"/>
    <property type="match status" value="1"/>
</dbReference>
<evidence type="ECO:0000256" key="1">
    <source>
        <dbReference type="ARBA" id="ARBA00008061"/>
    </source>
</evidence>
<keyword evidence="3 11" id="KW-0378">Hydrolase</keyword>
<dbReference type="InterPro" id="IPR013784">
    <property type="entry name" value="Carb-bd-like_fold"/>
</dbReference>
<comment type="similarity">
    <text evidence="1">Belongs to the glycosyl hydrolase 13 family.</text>
</comment>
<keyword evidence="2" id="KW-0732">Signal</keyword>
<dbReference type="EMBL" id="JAHXPT010000003">
    <property type="protein sequence ID" value="MBW6409428.1"/>
    <property type="molecule type" value="Genomic_DNA"/>
</dbReference>
<dbReference type="Proteomes" id="UP001519921">
    <property type="component" value="Unassembled WGS sequence"/>
</dbReference>
<comment type="catalytic activity">
    <reaction evidence="6">
        <text>Hydrolysis of (1-&gt;6)-alpha-D-glucosidic linkages in pullulan, amylopectin and glycogen, and in the alpha- and beta-limit dextrins of amylopectin and glycogen.</text>
        <dbReference type="EC" id="3.2.1.41"/>
    </reaction>
</comment>
<evidence type="ECO:0000313" key="11">
    <source>
        <dbReference type="EMBL" id="MBW6409428.1"/>
    </source>
</evidence>
<evidence type="ECO:0000256" key="5">
    <source>
        <dbReference type="ARBA" id="ARBA00023295"/>
    </source>
</evidence>